<dbReference type="PANTHER" id="PTHR28511">
    <property type="entry name" value="ENDONUCLEASE V"/>
    <property type="match status" value="1"/>
</dbReference>
<keyword evidence="4 6" id="KW-0255">Endonuclease</keyword>
<reference evidence="6" key="1">
    <citation type="submission" date="2018-06" db="EMBL/GenBank/DDBJ databases">
        <authorList>
            <person name="Zhirakovskaya E."/>
        </authorList>
    </citation>
    <scope>NUCLEOTIDE SEQUENCE</scope>
</reference>
<dbReference type="HAMAP" id="MF_00801">
    <property type="entry name" value="Endonuclease_5"/>
    <property type="match status" value="1"/>
</dbReference>
<dbReference type="Pfam" id="PF04493">
    <property type="entry name" value="Endonuclease_5"/>
    <property type="match status" value="1"/>
</dbReference>
<evidence type="ECO:0000313" key="6">
    <source>
        <dbReference type="EMBL" id="VAX16183.1"/>
    </source>
</evidence>
<dbReference type="GO" id="GO:0016891">
    <property type="term" value="F:RNA endonuclease activity producing 5'-phosphomonoesters, hydrolytic mechanism"/>
    <property type="evidence" value="ECO:0007669"/>
    <property type="project" value="TreeGrafter"/>
</dbReference>
<dbReference type="Gene3D" id="3.30.2170.10">
    <property type="entry name" value="archaeoglobus fulgidus dsm 4304 superfamily"/>
    <property type="match status" value="1"/>
</dbReference>
<evidence type="ECO:0000256" key="4">
    <source>
        <dbReference type="ARBA" id="ARBA00022759"/>
    </source>
</evidence>
<evidence type="ECO:0000256" key="2">
    <source>
        <dbReference type="ARBA" id="ARBA00022490"/>
    </source>
</evidence>
<dbReference type="EMBL" id="UOGE01000004">
    <property type="protein sequence ID" value="VAX16183.1"/>
    <property type="molecule type" value="Genomic_DNA"/>
</dbReference>
<dbReference type="CDD" id="cd06559">
    <property type="entry name" value="Endonuclease_V"/>
    <property type="match status" value="1"/>
</dbReference>
<accession>A0A3B1BVB7</accession>
<dbReference type="NCBIfam" id="NF008629">
    <property type="entry name" value="PRK11617.1"/>
    <property type="match status" value="1"/>
</dbReference>
<proteinExistence type="inferred from homology"/>
<evidence type="ECO:0000256" key="5">
    <source>
        <dbReference type="ARBA" id="ARBA00022801"/>
    </source>
</evidence>
<dbReference type="EC" id="3.1.21.7" evidence="6"/>
<comment type="subcellular location">
    <subcellularLocation>
        <location evidence="1">Cytoplasm</location>
    </subcellularLocation>
</comment>
<keyword evidence="5 6" id="KW-0378">Hydrolase</keyword>
<evidence type="ECO:0000256" key="1">
    <source>
        <dbReference type="ARBA" id="ARBA00004496"/>
    </source>
</evidence>
<name>A0A3B1BVB7_9ZZZZ</name>
<dbReference type="InterPro" id="IPR007581">
    <property type="entry name" value="Endonuclease-V"/>
</dbReference>
<evidence type="ECO:0000256" key="3">
    <source>
        <dbReference type="ARBA" id="ARBA00022722"/>
    </source>
</evidence>
<keyword evidence="2" id="KW-0963">Cytoplasm</keyword>
<dbReference type="GO" id="GO:0006281">
    <property type="term" value="P:DNA repair"/>
    <property type="evidence" value="ECO:0007669"/>
    <property type="project" value="InterPro"/>
</dbReference>
<dbReference type="GO" id="GO:0005737">
    <property type="term" value="C:cytoplasm"/>
    <property type="evidence" value="ECO:0007669"/>
    <property type="project" value="UniProtKB-SubCell"/>
</dbReference>
<organism evidence="6">
    <name type="scientific">hydrothermal vent metagenome</name>
    <dbReference type="NCBI Taxonomy" id="652676"/>
    <lineage>
        <taxon>unclassified sequences</taxon>
        <taxon>metagenomes</taxon>
        <taxon>ecological metagenomes</taxon>
    </lineage>
</organism>
<dbReference type="PANTHER" id="PTHR28511:SF1">
    <property type="entry name" value="ENDONUCLEASE V"/>
    <property type="match status" value="1"/>
</dbReference>
<protein>
    <submittedName>
        <fullName evidence="6">Endonuclease V</fullName>
        <ecNumber evidence="6">3.1.21.7</ecNumber>
    </submittedName>
</protein>
<dbReference type="AlphaFoldDB" id="A0A3B1BVB7"/>
<dbReference type="GO" id="GO:0003727">
    <property type="term" value="F:single-stranded RNA binding"/>
    <property type="evidence" value="ECO:0007669"/>
    <property type="project" value="TreeGrafter"/>
</dbReference>
<gene>
    <name evidence="6" type="ORF">MNBD_NITROSPINAE02-295</name>
</gene>
<keyword evidence="3" id="KW-0540">Nuclease</keyword>
<dbReference type="GO" id="GO:0043737">
    <property type="term" value="F:deoxyribonuclease V activity"/>
    <property type="evidence" value="ECO:0007669"/>
    <property type="project" value="UniProtKB-EC"/>
</dbReference>
<sequence>MDYSAISPKEAVEVQNELRKRVIKKKTFDEVEIVAGVDVSVKNNVSRAAVITFTFPGLELKEEALEEQEVTFPYVPGLLAFRELPVILEAFKKLISPPDLLMVDGQGYSHPRRFGLACHLGVTLDIPAIGCAKSRLVGEHAMPGEKRGAMARLKDKDEVIGAVVRTRENVKPVYVSAGHRIDLDTAIDFTLRLATKYRLPDPIRAAHNLAKL</sequence>